<keyword evidence="16" id="KW-0150">Chloroplast</keyword>
<evidence type="ECO:0000256" key="7">
    <source>
        <dbReference type="ARBA" id="ARBA00022989"/>
    </source>
</evidence>
<dbReference type="PANTHER" id="PTHR37266:SF1">
    <property type="entry name" value="CYTOCHROME B6-F COMPLEX SUBUNIT 6"/>
    <property type="match status" value="1"/>
</dbReference>
<dbReference type="GO" id="GO:0009055">
    <property type="term" value="F:electron transfer activity"/>
    <property type="evidence" value="ECO:0007669"/>
    <property type="project" value="InterPro"/>
</dbReference>
<dbReference type="EMBL" id="KP119739">
    <property type="protein sequence ID" value="AJD22486.1"/>
    <property type="molecule type" value="Genomic_DNA"/>
</dbReference>
<reference evidence="16" key="1">
    <citation type="submission" date="2014-11" db="EMBL/GenBank/DDBJ databases">
        <authorList>
            <person name="Sawicki J."/>
        </authorList>
    </citation>
    <scope>NUCLEOTIDE SEQUENCE</scope>
</reference>
<evidence type="ECO:0000256" key="13">
    <source>
        <dbReference type="ARBA" id="ARBA00033327"/>
    </source>
</evidence>
<accession>A0A0B4VJE7</accession>
<keyword evidence="3 15" id="KW-0813">Transport</keyword>
<comment type="subcellular location">
    <subcellularLocation>
        <location evidence="14">Plastid thylakoid membrane</location>
        <topology evidence="14">Single-pass membrane protein</topology>
    </subcellularLocation>
    <subcellularLocation>
        <location evidence="15">Plastid</location>
        <location evidence="15">Chloroplast thylakoid membrane</location>
        <topology evidence="15">Single-pass membrane protein</topology>
    </subcellularLocation>
</comment>
<evidence type="ECO:0000256" key="12">
    <source>
        <dbReference type="ARBA" id="ARBA00031458"/>
    </source>
</evidence>
<comment type="function">
    <text evidence="10 15">Component of the cytochrome b6-f complex, which mediates electron transfer between photosystem II (PSII) and photosystem I (PSI), cyclic electron flow around PSI, and state transitions. PetL is important for photoautotrophic growth as well as for electron transfer efficiency and stability of the cytochrome b6-f complex.</text>
</comment>
<evidence type="ECO:0000256" key="4">
    <source>
        <dbReference type="ARBA" id="ARBA00022640"/>
    </source>
</evidence>
<dbReference type="PANTHER" id="PTHR37266">
    <property type="entry name" value="CYTOCHROME B6-F COMPLEX SUBUNIT 6"/>
    <property type="match status" value="1"/>
</dbReference>
<evidence type="ECO:0000256" key="3">
    <source>
        <dbReference type="ARBA" id="ARBA00022448"/>
    </source>
</evidence>
<evidence type="ECO:0000256" key="9">
    <source>
        <dbReference type="ARBA" id="ARBA00023136"/>
    </source>
</evidence>
<gene>
    <name evidence="15 16" type="primary">petL</name>
    <name evidence="16" type="ORF">GU14_p058</name>
</gene>
<evidence type="ECO:0000256" key="5">
    <source>
        <dbReference type="ARBA" id="ARBA00022692"/>
    </source>
</evidence>
<organism evidence="16">
    <name type="scientific">Orthotrichum rogeri</name>
    <dbReference type="NCBI Taxonomy" id="1592803"/>
    <lineage>
        <taxon>Eukaryota</taxon>
        <taxon>Viridiplantae</taxon>
        <taxon>Streptophyta</taxon>
        <taxon>Embryophyta</taxon>
        <taxon>Bryophyta</taxon>
        <taxon>Bryophytina</taxon>
        <taxon>Bryopsida</taxon>
        <taxon>Bryidae</taxon>
        <taxon>Bryanae</taxon>
        <taxon>Orthotrichales</taxon>
        <taxon>Orthotrichaceae</taxon>
        <taxon>Orthotrichum</taxon>
    </lineage>
</organism>
<evidence type="ECO:0000313" key="16">
    <source>
        <dbReference type="EMBL" id="AJD22486.1"/>
    </source>
</evidence>
<evidence type="ECO:0000256" key="14">
    <source>
        <dbReference type="ARBA" id="ARBA00046266"/>
    </source>
</evidence>
<name>A0A0B4VJE7_9BRYO</name>
<evidence type="ECO:0000256" key="1">
    <source>
        <dbReference type="ARBA" id="ARBA00007080"/>
    </source>
</evidence>
<keyword evidence="4 16" id="KW-0934">Plastid</keyword>
<dbReference type="Pfam" id="PF05115">
    <property type="entry name" value="PetL"/>
    <property type="match status" value="1"/>
</dbReference>
<geneLocation type="chloroplast" evidence="16"/>
<dbReference type="GO" id="GO:0015979">
    <property type="term" value="P:photosynthesis"/>
    <property type="evidence" value="ECO:0007669"/>
    <property type="project" value="UniProtKB-KW"/>
</dbReference>
<keyword evidence="5 15" id="KW-0812">Transmembrane</keyword>
<dbReference type="RefSeq" id="YP_009116172.1">
    <property type="nucleotide sequence ID" value="NC_026212.1"/>
</dbReference>
<dbReference type="GO" id="GO:0009535">
    <property type="term" value="C:chloroplast thylakoid membrane"/>
    <property type="evidence" value="ECO:0007669"/>
    <property type="project" value="UniProtKB-SubCell"/>
</dbReference>
<dbReference type="GO" id="GO:0009512">
    <property type="term" value="C:cytochrome b6f complex"/>
    <property type="evidence" value="ECO:0007669"/>
    <property type="project" value="InterPro"/>
</dbReference>
<evidence type="ECO:0000256" key="10">
    <source>
        <dbReference type="ARBA" id="ARBA00025197"/>
    </source>
</evidence>
<keyword evidence="8 15" id="KW-0793">Thylakoid</keyword>
<keyword evidence="9 15" id="KW-0472">Membrane</keyword>
<protein>
    <recommendedName>
        <fullName evidence="2 15">Cytochrome b6-f complex subunit 6</fullName>
    </recommendedName>
    <alternativeName>
        <fullName evidence="12 15">Cytochrome b6-f complex subunit PetL</fullName>
    </alternativeName>
    <alternativeName>
        <fullName evidence="13 15">Cytochrome b6-f complex subunit VI</fullName>
    </alternativeName>
</protein>
<feature type="transmembrane region" description="Helical" evidence="15">
    <location>
        <begin position="6"/>
        <end position="25"/>
    </location>
</feature>
<dbReference type="GeneID" id="22910189"/>
<sequence length="31" mass="3534">MLTIISYFLFLFASLFLALGLFIGLNKIQLI</sequence>
<dbReference type="AlphaFoldDB" id="A0A0B4VJE7"/>
<evidence type="ECO:0000256" key="15">
    <source>
        <dbReference type="HAMAP-Rule" id="MF_00433"/>
    </source>
</evidence>
<dbReference type="HAMAP" id="MF_00433">
    <property type="entry name" value="Cytb6_f_PetL"/>
    <property type="match status" value="1"/>
</dbReference>
<evidence type="ECO:0000256" key="2">
    <source>
        <dbReference type="ARBA" id="ARBA00021215"/>
    </source>
</evidence>
<dbReference type="InterPro" id="IPR007802">
    <property type="entry name" value="Cyt_b6/f_cplx_su6"/>
</dbReference>
<evidence type="ECO:0000256" key="11">
    <source>
        <dbReference type="ARBA" id="ARBA00025834"/>
    </source>
</evidence>
<keyword evidence="6 15" id="KW-0249">Electron transport</keyword>
<proteinExistence type="inferred from homology"/>
<comment type="similarity">
    <text evidence="1 15">Belongs to the PetL family.</text>
</comment>
<evidence type="ECO:0000256" key="6">
    <source>
        <dbReference type="ARBA" id="ARBA00022982"/>
    </source>
</evidence>
<keyword evidence="15" id="KW-0602">Photosynthesis</keyword>
<evidence type="ECO:0000256" key="8">
    <source>
        <dbReference type="ARBA" id="ARBA00023078"/>
    </source>
</evidence>
<keyword evidence="7 15" id="KW-1133">Transmembrane helix</keyword>
<comment type="subunit">
    <text evidence="11 15">The 4 large subunits of the cytochrome b6-f complex are cytochrome b6, subunit IV (17 kDa polypeptide, PetD), cytochrome f and the Rieske protein, while the 4 small subunits are PetG, PetL, PetM and PetN. The complex functions as a dimer.</text>
</comment>